<evidence type="ECO:0000313" key="8">
    <source>
        <dbReference type="EMBL" id="KAG1358575.1"/>
    </source>
</evidence>
<dbReference type="FunFam" id="2.40.50.140:FF:000090">
    <property type="entry name" value="Replication protein A subunit"/>
    <property type="match status" value="1"/>
</dbReference>
<dbReference type="CDD" id="cd04476">
    <property type="entry name" value="RPA1_DBD_C"/>
    <property type="match status" value="1"/>
</dbReference>
<dbReference type="SUPFAM" id="SSF50249">
    <property type="entry name" value="Nucleic acid-binding proteins"/>
    <property type="match status" value="1"/>
</dbReference>
<evidence type="ECO:0000256" key="1">
    <source>
        <dbReference type="ARBA" id="ARBA00005690"/>
    </source>
</evidence>
<dbReference type="Proteomes" id="UP000797356">
    <property type="component" value="Chromosome 8"/>
</dbReference>
<evidence type="ECO:0000259" key="6">
    <source>
        <dbReference type="Pfam" id="PF08646"/>
    </source>
</evidence>
<comment type="caution">
    <text evidence="8">The sequence shown here is derived from an EMBL/GenBank/DDBJ whole genome shotgun (WGS) entry which is preliminary data.</text>
</comment>
<evidence type="ECO:0000256" key="2">
    <source>
        <dbReference type="ARBA" id="ARBA00022723"/>
    </source>
</evidence>
<evidence type="ECO:0000259" key="7">
    <source>
        <dbReference type="Pfam" id="PF17800"/>
    </source>
</evidence>
<dbReference type="InterPro" id="IPR047192">
    <property type="entry name" value="Euk_RPA1_DBD_C"/>
</dbReference>
<organism evidence="8 9">
    <name type="scientific">Cocos nucifera</name>
    <name type="common">Coconut palm</name>
    <dbReference type="NCBI Taxonomy" id="13894"/>
    <lineage>
        <taxon>Eukaryota</taxon>
        <taxon>Viridiplantae</taxon>
        <taxon>Streptophyta</taxon>
        <taxon>Embryophyta</taxon>
        <taxon>Tracheophyta</taxon>
        <taxon>Spermatophyta</taxon>
        <taxon>Magnoliopsida</taxon>
        <taxon>Liliopsida</taxon>
        <taxon>Arecaceae</taxon>
        <taxon>Arecoideae</taxon>
        <taxon>Cocoseae</taxon>
        <taxon>Attaleinae</taxon>
        <taxon>Cocos</taxon>
    </lineage>
</organism>
<dbReference type="EMBL" id="CM017879">
    <property type="protein sequence ID" value="KAG1358575.1"/>
    <property type="molecule type" value="Genomic_DNA"/>
</dbReference>
<gene>
    <name evidence="8" type="ORF">COCNU_08G000210</name>
</gene>
<dbReference type="AlphaFoldDB" id="A0A8K0N5P3"/>
<name>A0A8K0N5P3_COCNU</name>
<dbReference type="InterPro" id="IPR012340">
    <property type="entry name" value="NA-bd_OB-fold"/>
</dbReference>
<dbReference type="PANTHER" id="PTHR47165">
    <property type="entry name" value="OS03G0429900 PROTEIN"/>
    <property type="match status" value="1"/>
</dbReference>
<proteinExistence type="inferred from homology"/>
<keyword evidence="3" id="KW-0863">Zinc-finger</keyword>
<dbReference type="Gene3D" id="2.60.120.340">
    <property type="entry name" value="Nucleoplasmin core domain"/>
    <property type="match status" value="1"/>
</dbReference>
<keyword evidence="2" id="KW-0479">Metal-binding</keyword>
<keyword evidence="9" id="KW-1185">Reference proteome</keyword>
<evidence type="ECO:0000256" key="3">
    <source>
        <dbReference type="ARBA" id="ARBA00022771"/>
    </source>
</evidence>
<dbReference type="Pfam" id="PF17800">
    <property type="entry name" value="NPL"/>
    <property type="match status" value="1"/>
</dbReference>
<reference evidence="8" key="1">
    <citation type="journal article" date="2017" name="Gigascience">
        <title>The genome draft of coconut (Cocos nucifera).</title>
        <authorList>
            <person name="Xiao Y."/>
            <person name="Xu P."/>
            <person name="Fan H."/>
            <person name="Baudouin L."/>
            <person name="Xia W."/>
            <person name="Bocs S."/>
            <person name="Xu J."/>
            <person name="Li Q."/>
            <person name="Guo A."/>
            <person name="Zhou L."/>
            <person name="Li J."/>
            <person name="Wu Y."/>
            <person name="Ma Z."/>
            <person name="Armero A."/>
            <person name="Issali A.E."/>
            <person name="Liu N."/>
            <person name="Peng M."/>
            <person name="Yang Y."/>
        </authorList>
    </citation>
    <scope>NUCLEOTIDE SEQUENCE</scope>
    <source>
        <tissue evidence="8">Spear leaf of Hainan Tall coconut</tissue>
    </source>
</reference>
<protein>
    <recommendedName>
        <fullName evidence="10">Replication factor A C-terminal domain-containing protein</fullName>
    </recommendedName>
</protein>
<dbReference type="OrthoDB" id="1751331at2759"/>
<feature type="domain" description="Replication factor A C-terminal" evidence="6">
    <location>
        <begin position="278"/>
        <end position="414"/>
    </location>
</feature>
<reference evidence="8" key="2">
    <citation type="submission" date="2019-07" db="EMBL/GenBank/DDBJ databases">
        <authorList>
            <person name="Yang Y."/>
            <person name="Bocs S."/>
            <person name="Baudouin L."/>
        </authorList>
    </citation>
    <scope>NUCLEOTIDE SEQUENCE</scope>
    <source>
        <tissue evidence="8">Spear leaf of Hainan Tall coconut</tissue>
    </source>
</reference>
<dbReference type="InterPro" id="IPR041232">
    <property type="entry name" value="NPL"/>
</dbReference>
<evidence type="ECO:0000256" key="4">
    <source>
        <dbReference type="ARBA" id="ARBA00022833"/>
    </source>
</evidence>
<accession>A0A8K0N5P3</accession>
<dbReference type="GO" id="GO:0008270">
    <property type="term" value="F:zinc ion binding"/>
    <property type="evidence" value="ECO:0007669"/>
    <property type="project" value="UniProtKB-KW"/>
</dbReference>
<dbReference type="GO" id="GO:0003677">
    <property type="term" value="F:DNA binding"/>
    <property type="evidence" value="ECO:0007669"/>
    <property type="project" value="UniProtKB-KW"/>
</dbReference>
<dbReference type="PANTHER" id="PTHR47165:SF4">
    <property type="entry name" value="OS03G0429900 PROTEIN"/>
    <property type="match status" value="1"/>
</dbReference>
<evidence type="ECO:0008006" key="10">
    <source>
        <dbReference type="Google" id="ProtNLM"/>
    </source>
</evidence>
<keyword evidence="4" id="KW-0862">Zinc</keyword>
<dbReference type="Gene3D" id="2.40.50.140">
    <property type="entry name" value="Nucleic acid-binding proteins"/>
    <property type="match status" value="1"/>
</dbReference>
<comment type="similarity">
    <text evidence="1">Belongs to the replication factor A protein 1 family.</text>
</comment>
<feature type="domain" description="Nucleoplasmin-like" evidence="7">
    <location>
        <begin position="15"/>
        <end position="79"/>
    </location>
</feature>
<keyword evidence="5" id="KW-0238">DNA-binding</keyword>
<sequence length="415" mass="46331">MDDFVYARYVPGSLATLGNGNAVTKSVLQCVVGDRSPILLCNLIPNVVEACHLGPEFEGDSEIIFSVLGQRSVQLFGYFLRPRFLMGGDGSSYLYGEDIGEDKCKSNFIDDGNSEMVSPSPKYKISGDSPVYIILDSDEEDGNAKPAERNAETGAVAVDEKKKRKIDAINEDLESARVSGDPEQDREYDIEVGKVKMETKEKDLLVGGYVDVAEKDNDYEIILEEGAIVKEVDAYDATPNGKYNFNEIVIDQGKVTSMEVPLSKITNDLTLGQGKAVYFNIKVYVTYISPDQTIWFWACKTCHKKVIKIVDSVYWCEKCNAIVQCCLRYVIEVKISDFSGDAWVTVFNEVAENLIGCTAEELARIKANEGYDKYQLQLKKATGTQHLFRVSVQHVEFMNKKRQKITVLTQAPADR</sequence>
<dbReference type="Pfam" id="PF08646">
    <property type="entry name" value="Rep_fac-A_C"/>
    <property type="match status" value="1"/>
</dbReference>
<dbReference type="InterPro" id="IPR013955">
    <property type="entry name" value="Rep_factor-A_C"/>
</dbReference>
<evidence type="ECO:0000313" key="9">
    <source>
        <dbReference type="Proteomes" id="UP000797356"/>
    </source>
</evidence>
<evidence type="ECO:0000256" key="5">
    <source>
        <dbReference type="ARBA" id="ARBA00023125"/>
    </source>
</evidence>